<dbReference type="EMBL" id="JACBZM010000001">
    <property type="protein sequence ID" value="NYI44028.1"/>
    <property type="molecule type" value="Genomic_DNA"/>
</dbReference>
<feature type="transmembrane region" description="Helical" evidence="6">
    <location>
        <begin position="123"/>
        <end position="141"/>
    </location>
</feature>
<dbReference type="RefSeq" id="WP_036550992.1">
    <property type="nucleotide sequence ID" value="NZ_JACBZM010000001.1"/>
</dbReference>
<dbReference type="InterPro" id="IPR037185">
    <property type="entry name" value="EmrE-like"/>
</dbReference>
<dbReference type="PANTHER" id="PTHR32322">
    <property type="entry name" value="INNER MEMBRANE TRANSPORTER"/>
    <property type="match status" value="1"/>
</dbReference>
<dbReference type="InterPro" id="IPR050638">
    <property type="entry name" value="AA-Vitamin_Transporters"/>
</dbReference>
<proteinExistence type="inferred from homology"/>
<feature type="transmembrane region" description="Helical" evidence="6">
    <location>
        <begin position="147"/>
        <end position="166"/>
    </location>
</feature>
<feature type="transmembrane region" description="Helical" evidence="6">
    <location>
        <begin position="64"/>
        <end position="81"/>
    </location>
</feature>
<dbReference type="GO" id="GO:0016020">
    <property type="term" value="C:membrane"/>
    <property type="evidence" value="ECO:0007669"/>
    <property type="project" value="UniProtKB-SubCell"/>
</dbReference>
<dbReference type="AlphaFoldDB" id="A0A7Y9ZGD5"/>
<evidence type="ECO:0000256" key="5">
    <source>
        <dbReference type="ARBA" id="ARBA00023136"/>
    </source>
</evidence>
<evidence type="ECO:0000313" key="9">
    <source>
        <dbReference type="Proteomes" id="UP000562045"/>
    </source>
</evidence>
<evidence type="ECO:0000256" key="4">
    <source>
        <dbReference type="ARBA" id="ARBA00022989"/>
    </source>
</evidence>
<reference evidence="8 9" key="1">
    <citation type="submission" date="2020-07" db="EMBL/GenBank/DDBJ databases">
        <title>Sequencing the genomes of 1000 actinobacteria strains.</title>
        <authorList>
            <person name="Klenk H.-P."/>
        </authorList>
    </citation>
    <scope>NUCLEOTIDE SEQUENCE [LARGE SCALE GENOMIC DNA]</scope>
    <source>
        <strain evidence="8 9">DSM 15131</strain>
    </source>
</reference>
<evidence type="ECO:0000256" key="2">
    <source>
        <dbReference type="ARBA" id="ARBA00007362"/>
    </source>
</evidence>
<evidence type="ECO:0000256" key="1">
    <source>
        <dbReference type="ARBA" id="ARBA00004141"/>
    </source>
</evidence>
<feature type="transmembrane region" description="Helical" evidence="6">
    <location>
        <begin position="173"/>
        <end position="194"/>
    </location>
</feature>
<feature type="transmembrane region" description="Helical" evidence="6">
    <location>
        <begin position="262"/>
        <end position="280"/>
    </location>
</feature>
<comment type="caution">
    <text evidence="8">The sequence shown here is derived from an EMBL/GenBank/DDBJ whole genome shotgun (WGS) entry which is preliminary data.</text>
</comment>
<feature type="transmembrane region" description="Helical" evidence="6">
    <location>
        <begin position="238"/>
        <end position="256"/>
    </location>
</feature>
<keyword evidence="3 6" id="KW-0812">Transmembrane</keyword>
<organism evidence="8 9">
    <name type="scientific">Nocardioides aromaticivorans</name>
    <dbReference type="NCBI Taxonomy" id="200618"/>
    <lineage>
        <taxon>Bacteria</taxon>
        <taxon>Bacillati</taxon>
        <taxon>Actinomycetota</taxon>
        <taxon>Actinomycetes</taxon>
        <taxon>Propionibacteriales</taxon>
        <taxon>Nocardioidaceae</taxon>
        <taxon>Nocardioides</taxon>
    </lineage>
</organism>
<evidence type="ECO:0000256" key="6">
    <source>
        <dbReference type="SAM" id="Phobius"/>
    </source>
</evidence>
<protein>
    <submittedName>
        <fullName evidence="8">Drug/metabolite transporter (DMT)-like permease</fullName>
    </submittedName>
</protein>
<accession>A0A7Y9ZGD5</accession>
<feature type="domain" description="EamA" evidence="7">
    <location>
        <begin position="152"/>
        <end position="278"/>
    </location>
</feature>
<feature type="transmembrane region" description="Helical" evidence="6">
    <location>
        <begin position="7"/>
        <end position="27"/>
    </location>
</feature>
<name>A0A7Y9ZGD5_9ACTN</name>
<evidence type="ECO:0000259" key="7">
    <source>
        <dbReference type="Pfam" id="PF00892"/>
    </source>
</evidence>
<dbReference type="PANTHER" id="PTHR32322:SF2">
    <property type="entry name" value="EAMA DOMAIN-CONTAINING PROTEIN"/>
    <property type="match status" value="1"/>
</dbReference>
<evidence type="ECO:0000256" key="3">
    <source>
        <dbReference type="ARBA" id="ARBA00022692"/>
    </source>
</evidence>
<feature type="transmembrane region" description="Helical" evidence="6">
    <location>
        <begin position="93"/>
        <end position="111"/>
    </location>
</feature>
<dbReference type="InterPro" id="IPR000620">
    <property type="entry name" value="EamA_dom"/>
</dbReference>
<keyword evidence="5 6" id="KW-0472">Membrane</keyword>
<gene>
    <name evidence="8" type="ORF">BJ993_001108</name>
</gene>
<feature type="transmembrane region" description="Helical" evidence="6">
    <location>
        <begin position="33"/>
        <end position="52"/>
    </location>
</feature>
<dbReference type="Proteomes" id="UP000562045">
    <property type="component" value="Unassembled WGS sequence"/>
</dbReference>
<feature type="domain" description="EamA" evidence="7">
    <location>
        <begin position="5"/>
        <end position="137"/>
    </location>
</feature>
<comment type="similarity">
    <text evidence="2">Belongs to the EamA transporter family.</text>
</comment>
<dbReference type="Pfam" id="PF00892">
    <property type="entry name" value="EamA"/>
    <property type="match status" value="2"/>
</dbReference>
<evidence type="ECO:0000313" key="8">
    <source>
        <dbReference type="EMBL" id="NYI44028.1"/>
    </source>
</evidence>
<comment type="subcellular location">
    <subcellularLocation>
        <location evidence="1">Membrane</location>
        <topology evidence="1">Multi-pass membrane protein</topology>
    </subcellularLocation>
</comment>
<feature type="transmembrane region" description="Helical" evidence="6">
    <location>
        <begin position="206"/>
        <end position="226"/>
    </location>
</feature>
<sequence>MTKRGWSLFLAMCVIWGLPYLFIRIAVEHVSPAGLVFLRTALAALVLLPLALARREVAPVLARWQPLALFAFIEIMVPWVLLGHAEQRISSSLAGLLVAAVPLFGALAFLISAHAERFTTAQIGGLVLGFAGVACLVGLDLDHVDLLAVAEMLGVAICYAAGPLVLARCFADVSGLGVMACALTLTALVYAPFGVLDPPTDLPAKAWGSVAVLALVCTALAFVVFLELIKEAGPTRSTIITYVNPAVAIVLGVLLLDEKVTTGMMVGFPLILVGCVVAAGGRAAEADATTAASTEPAADVVLEVEAEPEADPV</sequence>
<dbReference type="SUPFAM" id="SSF103481">
    <property type="entry name" value="Multidrug resistance efflux transporter EmrE"/>
    <property type="match status" value="2"/>
</dbReference>
<keyword evidence="4 6" id="KW-1133">Transmembrane helix</keyword>